<dbReference type="AlphaFoldDB" id="A0A4Y8TTZ8"/>
<dbReference type="InterPro" id="IPR015797">
    <property type="entry name" value="NUDIX_hydrolase-like_dom_sf"/>
</dbReference>
<accession>A0A4Y8TTZ8</accession>
<reference evidence="3 4" key="1">
    <citation type="submission" date="2019-03" db="EMBL/GenBank/DDBJ databases">
        <title>Glutamicibacter sp. LJH19 genome.</title>
        <authorList>
            <person name="Sinai Borker S."/>
            <person name="Kumar R."/>
        </authorList>
    </citation>
    <scope>NUCLEOTIDE SEQUENCE [LARGE SCALE GENOMIC DNA]</scope>
    <source>
        <strain evidence="3 4">LJH19</strain>
    </source>
</reference>
<dbReference type="Pfam" id="PF00293">
    <property type="entry name" value="NUDIX"/>
    <property type="match status" value="1"/>
</dbReference>
<dbReference type="InterPro" id="IPR000086">
    <property type="entry name" value="NUDIX_hydrolase_dom"/>
</dbReference>
<organism evidence="3 4">
    <name type="scientific">Glutamicibacter arilaitensis</name>
    <dbReference type="NCBI Taxonomy" id="256701"/>
    <lineage>
        <taxon>Bacteria</taxon>
        <taxon>Bacillati</taxon>
        <taxon>Actinomycetota</taxon>
        <taxon>Actinomycetes</taxon>
        <taxon>Micrococcales</taxon>
        <taxon>Micrococcaceae</taxon>
        <taxon>Glutamicibacter</taxon>
    </lineage>
</organism>
<dbReference type="Gene3D" id="3.90.79.10">
    <property type="entry name" value="Nucleoside Triphosphate Pyrophosphohydrolase"/>
    <property type="match status" value="1"/>
</dbReference>
<sequence>MGSRTFESRPDVVEELHVLSPNSSLRGAKSAIAEIPRTHFSGEGTLEWFESVWIIDPQPLATDVWVFSPSFDLVLLVEHRWRGLLPPGGKVEPEKTSFEGARRELIEET</sequence>
<dbReference type="SUPFAM" id="SSF55811">
    <property type="entry name" value="Nudix"/>
    <property type="match status" value="1"/>
</dbReference>
<name>A0A4Y8TTZ8_9MICC</name>
<proteinExistence type="predicted"/>
<evidence type="ECO:0000259" key="2">
    <source>
        <dbReference type="Pfam" id="PF00293"/>
    </source>
</evidence>
<dbReference type="EMBL" id="SPDS01000002">
    <property type="protein sequence ID" value="TFH55014.1"/>
    <property type="molecule type" value="Genomic_DNA"/>
</dbReference>
<feature type="region of interest" description="Disordered" evidence="1">
    <location>
        <begin position="88"/>
        <end position="109"/>
    </location>
</feature>
<feature type="compositionally biased region" description="Basic and acidic residues" evidence="1">
    <location>
        <begin position="91"/>
        <end position="109"/>
    </location>
</feature>
<feature type="domain" description="Nudix hydrolase" evidence="2">
    <location>
        <begin position="59"/>
        <end position="109"/>
    </location>
</feature>
<evidence type="ECO:0000313" key="4">
    <source>
        <dbReference type="Proteomes" id="UP000297638"/>
    </source>
</evidence>
<evidence type="ECO:0000256" key="1">
    <source>
        <dbReference type="SAM" id="MobiDB-lite"/>
    </source>
</evidence>
<dbReference type="RefSeq" id="WP_134780846.1">
    <property type="nucleotide sequence ID" value="NZ_SPDS01000002.1"/>
</dbReference>
<protein>
    <submittedName>
        <fullName evidence="3">NUDIX domain-containing protein</fullName>
    </submittedName>
</protein>
<gene>
    <name evidence="3" type="ORF">EXY26_13695</name>
</gene>
<evidence type="ECO:0000313" key="3">
    <source>
        <dbReference type="EMBL" id="TFH55014.1"/>
    </source>
</evidence>
<dbReference type="Proteomes" id="UP000297638">
    <property type="component" value="Unassembled WGS sequence"/>
</dbReference>
<comment type="caution">
    <text evidence="3">The sequence shown here is derived from an EMBL/GenBank/DDBJ whole genome shotgun (WGS) entry which is preliminary data.</text>
</comment>